<gene>
    <name evidence="3" type="ORF">JX265_012155</name>
</gene>
<name>A0A9P9WAL1_9PEZI</name>
<dbReference type="Proteomes" id="UP000829685">
    <property type="component" value="Unassembled WGS sequence"/>
</dbReference>
<evidence type="ECO:0000313" key="4">
    <source>
        <dbReference type="Proteomes" id="UP000829685"/>
    </source>
</evidence>
<evidence type="ECO:0000256" key="1">
    <source>
        <dbReference type="SAM" id="Coils"/>
    </source>
</evidence>
<keyword evidence="1" id="KW-0175">Coiled coil</keyword>
<evidence type="ECO:0000313" key="3">
    <source>
        <dbReference type="EMBL" id="KAI1855710.1"/>
    </source>
</evidence>
<feature type="compositionally biased region" description="Acidic residues" evidence="2">
    <location>
        <begin position="441"/>
        <end position="450"/>
    </location>
</feature>
<feature type="coiled-coil region" evidence="1">
    <location>
        <begin position="343"/>
        <end position="391"/>
    </location>
</feature>
<evidence type="ECO:0000256" key="2">
    <source>
        <dbReference type="SAM" id="MobiDB-lite"/>
    </source>
</evidence>
<protein>
    <submittedName>
        <fullName evidence="3">Uncharacterized protein</fullName>
    </submittedName>
</protein>
<comment type="caution">
    <text evidence="3">The sequence shown here is derived from an EMBL/GenBank/DDBJ whole genome shotgun (WGS) entry which is preliminary data.</text>
</comment>
<proteinExistence type="predicted"/>
<feature type="region of interest" description="Disordered" evidence="2">
    <location>
        <begin position="441"/>
        <end position="462"/>
    </location>
</feature>
<keyword evidence="4" id="KW-1185">Reference proteome</keyword>
<reference evidence="3" key="1">
    <citation type="submission" date="2021-03" db="EMBL/GenBank/DDBJ databases">
        <title>Revisited historic fungal species revealed as producer of novel bioactive compounds through whole genome sequencing and comparative genomics.</title>
        <authorList>
            <person name="Vignolle G.A."/>
            <person name="Hochenegger N."/>
            <person name="Mach R.L."/>
            <person name="Mach-Aigner A.R."/>
            <person name="Javad Rahimi M."/>
            <person name="Salim K.A."/>
            <person name="Chan C.M."/>
            <person name="Lim L.B.L."/>
            <person name="Cai F."/>
            <person name="Druzhinina I.S."/>
            <person name="U'Ren J.M."/>
            <person name="Derntl C."/>
        </authorList>
    </citation>
    <scope>NUCLEOTIDE SEQUENCE</scope>
    <source>
        <strain evidence="3">TUCIM 5799</strain>
    </source>
</reference>
<sequence>MAPIPDNEVIPLMSGLRLEMYEALEDNVSYYELSLLLTKHADALIAQNGVISQARSAAEKILQDRERKRALSILLHTIPRTLLKSIIVGTVAHDFLNNQNDPPRPVHYSGEGGGTYVAAMCIAGRNGSFLNAIEIQELVDALRKYCVGYRFQKVHGASPITPQHKAYDQWARGVDSAFGSRPSKAADALWIANDDALKRVELLILSFTQRLHPSRHHGKSKTLYHRQGPLMVGCSKLLKVRMKQHDPFDPSHLSLTTYTWALTLCLIKAELHLTPQVVVKPVTHIWDNQHLGASEVLVTALASSYCFQDGFNVIGAGGQSGSVDVDTLLASKRYVFVTHQFFEDNARATLDELQARHQFVEDVTACAEFPSKQLSNDLRELQVSIQSLSIEVDNVIDLAQKAEDISNALSDDLATLHKQIRTLKKLKRLYRILLRKPGALEEEDDDDDDVGTQSSDEVFLDN</sequence>
<organism evidence="3 4">
    <name type="scientific">Neoarthrinium moseri</name>
    <dbReference type="NCBI Taxonomy" id="1658444"/>
    <lineage>
        <taxon>Eukaryota</taxon>
        <taxon>Fungi</taxon>
        <taxon>Dikarya</taxon>
        <taxon>Ascomycota</taxon>
        <taxon>Pezizomycotina</taxon>
        <taxon>Sordariomycetes</taxon>
        <taxon>Xylariomycetidae</taxon>
        <taxon>Amphisphaeriales</taxon>
        <taxon>Apiosporaceae</taxon>
        <taxon>Neoarthrinium</taxon>
    </lineage>
</organism>
<dbReference type="EMBL" id="JAFIMR010000050">
    <property type="protein sequence ID" value="KAI1855710.1"/>
    <property type="molecule type" value="Genomic_DNA"/>
</dbReference>
<dbReference type="AlphaFoldDB" id="A0A9P9WAL1"/>
<accession>A0A9P9WAL1</accession>